<feature type="compositionally biased region" description="Low complexity" evidence="8">
    <location>
        <begin position="389"/>
        <end position="400"/>
    </location>
</feature>
<feature type="transmembrane region" description="Helical" evidence="9">
    <location>
        <begin position="609"/>
        <end position="628"/>
    </location>
</feature>
<evidence type="ECO:0000256" key="1">
    <source>
        <dbReference type="ARBA" id="ARBA00004141"/>
    </source>
</evidence>
<dbReference type="SMART" id="SM00382">
    <property type="entry name" value="AAA"/>
    <property type="match status" value="1"/>
</dbReference>
<evidence type="ECO:0000256" key="8">
    <source>
        <dbReference type="SAM" id="MobiDB-lite"/>
    </source>
</evidence>
<proteinExistence type="predicted"/>
<dbReference type="OrthoDB" id="66620at2759"/>
<feature type="region of interest" description="Disordered" evidence="8">
    <location>
        <begin position="333"/>
        <end position="360"/>
    </location>
</feature>
<dbReference type="Pfam" id="PF00005">
    <property type="entry name" value="ABC_tran"/>
    <property type="match status" value="1"/>
</dbReference>
<dbReference type="InterPro" id="IPR027417">
    <property type="entry name" value="P-loop_NTPase"/>
</dbReference>
<dbReference type="Gene3D" id="3.40.50.300">
    <property type="entry name" value="P-loop containing nucleotide triphosphate hydrolases"/>
    <property type="match status" value="1"/>
</dbReference>
<keyword evidence="4" id="KW-0547">Nucleotide-binding</keyword>
<dbReference type="InterPro" id="IPR043926">
    <property type="entry name" value="ABCG_dom"/>
</dbReference>
<comment type="subcellular location">
    <subcellularLocation>
        <location evidence="1">Membrane</location>
        <topology evidence="1">Multi-pass membrane protein</topology>
    </subcellularLocation>
</comment>
<dbReference type="PROSITE" id="PS50893">
    <property type="entry name" value="ABC_TRANSPORTER_2"/>
    <property type="match status" value="1"/>
</dbReference>
<dbReference type="InterPro" id="IPR017871">
    <property type="entry name" value="ABC_transporter-like_CS"/>
</dbReference>
<evidence type="ECO:0000313" key="13">
    <source>
        <dbReference type="Proteomes" id="UP000751190"/>
    </source>
</evidence>
<evidence type="ECO:0000256" key="2">
    <source>
        <dbReference type="ARBA" id="ARBA00022448"/>
    </source>
</evidence>
<dbReference type="OMA" id="QACINTS"/>
<name>A0A8J5XMK1_DIALT</name>
<evidence type="ECO:0000256" key="5">
    <source>
        <dbReference type="ARBA" id="ARBA00022840"/>
    </source>
</evidence>
<dbReference type="SUPFAM" id="SSF52540">
    <property type="entry name" value="P-loop containing nucleoside triphosphate hydrolases"/>
    <property type="match status" value="1"/>
</dbReference>
<dbReference type="GO" id="GO:0140359">
    <property type="term" value="F:ABC-type transporter activity"/>
    <property type="evidence" value="ECO:0007669"/>
    <property type="project" value="InterPro"/>
</dbReference>
<dbReference type="PANTHER" id="PTHR48041:SF139">
    <property type="entry name" value="PROTEIN SCARLET"/>
    <property type="match status" value="1"/>
</dbReference>
<dbReference type="Pfam" id="PF19055">
    <property type="entry name" value="ABC2_membrane_7"/>
    <property type="match status" value="1"/>
</dbReference>
<evidence type="ECO:0000256" key="6">
    <source>
        <dbReference type="ARBA" id="ARBA00022989"/>
    </source>
</evidence>
<keyword evidence="3 9" id="KW-0812">Transmembrane</keyword>
<keyword evidence="13" id="KW-1185">Reference proteome</keyword>
<feature type="compositionally biased region" description="Low complexity" evidence="8">
    <location>
        <begin position="350"/>
        <end position="360"/>
    </location>
</feature>
<dbReference type="GO" id="GO:0005524">
    <property type="term" value="F:ATP binding"/>
    <property type="evidence" value="ECO:0007669"/>
    <property type="project" value="UniProtKB-KW"/>
</dbReference>
<dbReference type="AlphaFoldDB" id="A0A8J5XMK1"/>
<evidence type="ECO:0000256" key="3">
    <source>
        <dbReference type="ARBA" id="ARBA00022692"/>
    </source>
</evidence>
<organism evidence="12 13">
    <name type="scientific">Diacronema lutheri</name>
    <name type="common">Unicellular marine alga</name>
    <name type="synonym">Monochrysis lutheri</name>
    <dbReference type="NCBI Taxonomy" id="2081491"/>
    <lineage>
        <taxon>Eukaryota</taxon>
        <taxon>Haptista</taxon>
        <taxon>Haptophyta</taxon>
        <taxon>Pavlovophyceae</taxon>
        <taxon>Pavlovales</taxon>
        <taxon>Pavlovaceae</taxon>
        <taxon>Diacronema</taxon>
    </lineage>
</organism>
<dbReference type="EMBL" id="JAGTXO010000007">
    <property type="protein sequence ID" value="KAG8466636.1"/>
    <property type="molecule type" value="Genomic_DNA"/>
</dbReference>
<keyword evidence="7 9" id="KW-0472">Membrane</keyword>
<feature type="compositionally biased region" description="Basic and acidic residues" evidence="8">
    <location>
        <begin position="378"/>
        <end position="387"/>
    </location>
</feature>
<feature type="transmembrane region" description="Helical" evidence="9">
    <location>
        <begin position="426"/>
        <end position="448"/>
    </location>
</feature>
<reference evidence="12" key="1">
    <citation type="submission" date="2021-05" db="EMBL/GenBank/DDBJ databases">
        <title>The genome of the haptophyte Pavlova lutheri (Diacronema luteri, Pavlovales) - a model for lipid biosynthesis in eukaryotic algae.</title>
        <authorList>
            <person name="Hulatt C.J."/>
            <person name="Posewitz M.C."/>
        </authorList>
    </citation>
    <scope>NUCLEOTIDE SEQUENCE</scope>
    <source>
        <strain evidence="12">NIVA-4/92</strain>
    </source>
</reference>
<dbReference type="InterPro" id="IPR050352">
    <property type="entry name" value="ABCG_transporters"/>
</dbReference>
<keyword evidence="6 9" id="KW-1133">Transmembrane helix</keyword>
<evidence type="ECO:0000256" key="7">
    <source>
        <dbReference type="ARBA" id="ARBA00023136"/>
    </source>
</evidence>
<feature type="signal peptide" evidence="10">
    <location>
        <begin position="1"/>
        <end position="21"/>
    </location>
</feature>
<dbReference type="InterPro" id="IPR013525">
    <property type="entry name" value="ABC2_TM"/>
</dbReference>
<dbReference type="PANTHER" id="PTHR48041">
    <property type="entry name" value="ABC TRANSPORTER G FAMILY MEMBER 28"/>
    <property type="match status" value="1"/>
</dbReference>
<dbReference type="Pfam" id="PF01061">
    <property type="entry name" value="ABC2_membrane"/>
    <property type="match status" value="1"/>
</dbReference>
<feature type="chain" id="PRO_5035175857" description="ABC transporter domain-containing protein" evidence="10">
    <location>
        <begin position="22"/>
        <end position="784"/>
    </location>
</feature>
<keyword evidence="10" id="KW-0732">Signal</keyword>
<accession>A0A8J5XMK1</accession>
<keyword evidence="5" id="KW-0067">ATP-binding</keyword>
<feature type="transmembrane region" description="Helical" evidence="9">
    <location>
        <begin position="746"/>
        <end position="767"/>
    </location>
</feature>
<dbReference type="InterPro" id="IPR003593">
    <property type="entry name" value="AAA+_ATPase"/>
</dbReference>
<dbReference type="InterPro" id="IPR003439">
    <property type="entry name" value="ABC_transporter-like_ATP-bd"/>
</dbReference>
<evidence type="ECO:0000259" key="11">
    <source>
        <dbReference type="PROSITE" id="PS50893"/>
    </source>
</evidence>
<evidence type="ECO:0000256" key="9">
    <source>
        <dbReference type="SAM" id="Phobius"/>
    </source>
</evidence>
<evidence type="ECO:0000313" key="12">
    <source>
        <dbReference type="EMBL" id="KAG8466636.1"/>
    </source>
</evidence>
<feature type="transmembrane region" description="Helical" evidence="9">
    <location>
        <begin position="634"/>
        <end position="652"/>
    </location>
</feature>
<keyword evidence="2" id="KW-0813">Transport</keyword>
<evidence type="ECO:0000256" key="4">
    <source>
        <dbReference type="ARBA" id="ARBA00022741"/>
    </source>
</evidence>
<gene>
    <name evidence="12" type="ORF">KFE25_008015</name>
</gene>
<feature type="region of interest" description="Disordered" evidence="8">
    <location>
        <begin position="378"/>
        <end position="400"/>
    </location>
</feature>
<dbReference type="PROSITE" id="PS00211">
    <property type="entry name" value="ABC_TRANSPORTER_1"/>
    <property type="match status" value="1"/>
</dbReference>
<protein>
    <recommendedName>
        <fullName evidence="11">ABC transporter domain-containing protein</fullName>
    </recommendedName>
</protein>
<dbReference type="GO" id="GO:0016887">
    <property type="term" value="F:ATP hydrolysis activity"/>
    <property type="evidence" value="ECO:0007669"/>
    <property type="project" value="InterPro"/>
</dbReference>
<evidence type="ECO:0000256" key="10">
    <source>
        <dbReference type="SAM" id="SignalP"/>
    </source>
</evidence>
<feature type="domain" description="ABC transporter" evidence="11">
    <location>
        <begin position="40"/>
        <end position="285"/>
    </location>
</feature>
<sequence length="784" mass="80228">MAVDRWRAVALTVAAVASASAQPAEVAVVPAMPVHEGEGIEWTGCAVSVRGKVILQPTSGKIGAGRLLGILGPSGAGKSTLMHLLGGALRASSGVQAVGRVRFMPSGLPVDLSGGDVAFLPQAAAHFSGLTVSETLELAAKLHGRARARDDARAALGALGLAHAGETPVGERAAGGLRSGSGISGGECRRLSIGCAALLSVPRLLLADEPTSGLDAAAALRVVLQLRSIARARQLPAALTLHQPRAAIFHALDDVLLLAQGGRVVYHGSREGAERHFNRLGYERPDDAGVAEWLVDLVAIDAEDAGAARRDGERVAMLAGAWDKRAALERGRRQGDAASRLAAAPPQPVRAPFARAPSASSGLGHAAHALFAGRGRRAGGDAAREENASPDSVAARARAVSRAPRPGFGRRLWLLTLRAAKQRARAWSLLLTRAAAAWLLAHVLALVYPPALVPAATAARGAGAGLRAGAFALLGARAKRGGPGGARRVPLPVGSSSSRWLEQWRRPAPPPSVRLAAPITPSSVADRITLISFGAISVAFSGVAKTLTLVGSESAVIGHERALGLCGAIEYLLAKFVAEAPLDAAIALVFSETLRSAASLRMGRAEANAAFAAVAVASTSLGLAVGSLSPSSDSALVAGVPLLVLFTILGVVNPSGQSADAPPKPALLQLVTNLSPIGAAIRTLLPAELAGARLDRGRFSLANAPRLGALALVKSGDEVLVRLGLGPTGSAADEGRRRAMPNWRDGIVRLAFITLTNLLVAALGALATRPRFVHPRPPPPAQSG</sequence>
<dbReference type="GO" id="GO:0016020">
    <property type="term" value="C:membrane"/>
    <property type="evidence" value="ECO:0007669"/>
    <property type="project" value="UniProtKB-SubCell"/>
</dbReference>
<dbReference type="Proteomes" id="UP000751190">
    <property type="component" value="Unassembled WGS sequence"/>
</dbReference>
<comment type="caution">
    <text evidence="12">The sequence shown here is derived from an EMBL/GenBank/DDBJ whole genome shotgun (WGS) entry which is preliminary data.</text>
</comment>